<evidence type="ECO:0000313" key="4">
    <source>
        <dbReference type="Proteomes" id="UP000315914"/>
    </source>
</evidence>
<dbReference type="CDD" id="cd00338">
    <property type="entry name" value="Ser_Recombinase"/>
    <property type="match status" value="1"/>
</dbReference>
<evidence type="ECO:0000259" key="1">
    <source>
        <dbReference type="PROSITE" id="PS51736"/>
    </source>
</evidence>
<dbReference type="InterPro" id="IPR050639">
    <property type="entry name" value="SSR_resolvase"/>
</dbReference>
<dbReference type="EMBL" id="VITW01000001">
    <property type="protein sequence ID" value="TWB83867.1"/>
    <property type="molecule type" value="Genomic_DNA"/>
</dbReference>
<reference evidence="3 4" key="1">
    <citation type="submission" date="2019-06" db="EMBL/GenBank/DDBJ databases">
        <title>Genomic Encyclopedia of Type Strains, Phase IV (KMG-V): Genome sequencing to study the core and pangenomes of soil and plant-associated prokaryotes.</title>
        <authorList>
            <person name="Whitman W."/>
        </authorList>
    </citation>
    <scope>NUCLEOTIDE SEQUENCE [LARGE SCALE GENOMIC DNA]</scope>
    <source>
        <strain evidence="3 4">BR 10556</strain>
    </source>
</reference>
<dbReference type="SUPFAM" id="SSF53041">
    <property type="entry name" value="Resolvase-like"/>
    <property type="match status" value="1"/>
</dbReference>
<evidence type="ECO:0000313" key="3">
    <source>
        <dbReference type="EMBL" id="TWB83867.1"/>
    </source>
</evidence>
<dbReference type="InterPro" id="IPR006119">
    <property type="entry name" value="Resolv_N"/>
</dbReference>
<name>A0A560J669_9BRAD</name>
<accession>A0A560J669</accession>
<dbReference type="GO" id="GO:0003677">
    <property type="term" value="F:DNA binding"/>
    <property type="evidence" value="ECO:0007669"/>
    <property type="project" value="InterPro"/>
</dbReference>
<feature type="domain" description="Recombinase" evidence="2">
    <location>
        <begin position="200"/>
        <end position="323"/>
    </location>
</feature>
<dbReference type="SMART" id="SM00857">
    <property type="entry name" value="Resolvase"/>
    <property type="match status" value="1"/>
</dbReference>
<feature type="domain" description="Resolvase/invertase-type recombinase catalytic" evidence="1">
    <location>
        <begin position="20"/>
        <end position="170"/>
    </location>
</feature>
<dbReference type="PANTHER" id="PTHR30461:SF23">
    <property type="entry name" value="DNA RECOMBINASE-RELATED"/>
    <property type="match status" value="1"/>
</dbReference>
<dbReference type="RefSeq" id="WP_080138702.1">
    <property type="nucleotide sequence ID" value="NZ_LWIG01000033.1"/>
</dbReference>
<dbReference type="InterPro" id="IPR038109">
    <property type="entry name" value="DNA_bind_recomb_sf"/>
</dbReference>
<dbReference type="Gene3D" id="3.90.1750.20">
    <property type="entry name" value="Putative Large Serine Recombinase, Chain B, Domain 2"/>
    <property type="match status" value="1"/>
</dbReference>
<dbReference type="PROSITE" id="PS51737">
    <property type="entry name" value="RECOMBINASE_DNA_BIND"/>
    <property type="match status" value="1"/>
</dbReference>
<sequence>MANALVPRNIRLPQTDQTARAAQYVRMSTDHQRYSIENQAAAIAAYAMAHGLKIVRTYRDDGVSGLGIKNRPGLSGLIADVRRGMADFDHILIYDVSRWGRFQDVDESAHYEFVCRQAGMTVRYCAEQFENDGSLVAGIVKNLKRVMAAEFSRELSEKTHVGACRLSGLGFRQGGAACFGLRRELFDENGRSRGVLERGQWKSLQSDRVILRPGPQREVEVVRLIFDRFVNGHLTETKIARELNLRGVLNSGRPWTFSKLHYLLQNENYIGINRYNLHSCKLRTVRKKNPPADWVRKEDAFEPIVDKAIFAKAQQMLVDRRNRWGMSDEEMLKRLRVLLHRRGRLSRDIINETPGIPGSVSYLTRFGSLRAAYRLIGYSPKRKYEHVESRAVRRDMIKTLVLKVAAELAESGEDVRVDQVHQILRIHAVAISFRVARSRQPRAATHLSWVIIRGRQLPPGLVVVIRLGDGNREIRDYLVMPASKLVGRDLRFSERNRERFGLRRYGTVVGLGEAIKRRLSNLAYLTRRIQADVERGMCATPTQPVRTTS</sequence>
<dbReference type="Pfam" id="PF00239">
    <property type="entry name" value="Resolvase"/>
    <property type="match status" value="1"/>
</dbReference>
<dbReference type="PROSITE" id="PS51736">
    <property type="entry name" value="RECOMBINASES_3"/>
    <property type="match status" value="1"/>
</dbReference>
<dbReference type="Pfam" id="PF07508">
    <property type="entry name" value="Recombinase"/>
    <property type="match status" value="1"/>
</dbReference>
<keyword evidence="4" id="KW-1185">Reference proteome</keyword>
<protein>
    <submittedName>
        <fullName evidence="3">DNA invertase Pin-like site-specific DNA recombinase</fullName>
    </submittedName>
</protein>
<dbReference type="Proteomes" id="UP000315914">
    <property type="component" value="Unassembled WGS sequence"/>
</dbReference>
<dbReference type="GO" id="GO:0000150">
    <property type="term" value="F:DNA strand exchange activity"/>
    <property type="evidence" value="ECO:0007669"/>
    <property type="project" value="InterPro"/>
</dbReference>
<evidence type="ECO:0000259" key="2">
    <source>
        <dbReference type="PROSITE" id="PS51737"/>
    </source>
</evidence>
<gene>
    <name evidence="3" type="ORF">FBZ95_101306</name>
</gene>
<organism evidence="3 4">
    <name type="scientific">Bradyrhizobium sacchari</name>
    <dbReference type="NCBI Taxonomy" id="1399419"/>
    <lineage>
        <taxon>Bacteria</taxon>
        <taxon>Pseudomonadati</taxon>
        <taxon>Pseudomonadota</taxon>
        <taxon>Alphaproteobacteria</taxon>
        <taxon>Hyphomicrobiales</taxon>
        <taxon>Nitrobacteraceae</taxon>
        <taxon>Bradyrhizobium</taxon>
    </lineage>
</organism>
<dbReference type="FunFam" id="3.40.50.1390:FF:000008">
    <property type="entry name" value="DNA recombinase"/>
    <property type="match status" value="1"/>
</dbReference>
<dbReference type="PANTHER" id="PTHR30461">
    <property type="entry name" value="DNA-INVERTASE FROM LAMBDOID PROPHAGE"/>
    <property type="match status" value="1"/>
</dbReference>
<dbReference type="InterPro" id="IPR036162">
    <property type="entry name" value="Resolvase-like_N_sf"/>
</dbReference>
<dbReference type="OrthoDB" id="7735915at2"/>
<proteinExistence type="predicted"/>
<dbReference type="Gene3D" id="3.40.50.1390">
    <property type="entry name" value="Resolvase, N-terminal catalytic domain"/>
    <property type="match status" value="1"/>
</dbReference>
<comment type="caution">
    <text evidence="3">The sequence shown here is derived from an EMBL/GenBank/DDBJ whole genome shotgun (WGS) entry which is preliminary data.</text>
</comment>
<dbReference type="AlphaFoldDB" id="A0A560J669"/>
<dbReference type="InterPro" id="IPR011109">
    <property type="entry name" value="DNA_bind_recombinase_dom"/>
</dbReference>